<evidence type="ECO:0000313" key="2">
    <source>
        <dbReference type="Proteomes" id="UP000596742"/>
    </source>
</evidence>
<reference evidence="1" key="1">
    <citation type="submission" date="2018-11" db="EMBL/GenBank/DDBJ databases">
        <authorList>
            <person name="Alioto T."/>
            <person name="Alioto T."/>
        </authorList>
    </citation>
    <scope>NUCLEOTIDE SEQUENCE</scope>
</reference>
<gene>
    <name evidence="1" type="ORF">MGAL_10B053886</name>
</gene>
<dbReference type="OrthoDB" id="6175513at2759"/>
<sequence length="319" mass="36908">MSDTGKPYDFRSRSLTRLQPLKEGRGRGTFGLNESMRTYETEMKIEVGSNTIAKNSYVDKFEGIEVPAEEKQRHTGDSITSKKELAESRVKHEATDVELGRTYEAFNQMYEGINEIKTNFRTRLENPEQESNRTQQDLSFAQSIIANNQEVDNRQMETSSNRENIYNNNQENRYQQNPSYGNHSRENVNDTVLPIVLMATHMPSPSVSVNRDMLDEPKFRIPYFNGKVNLRKGGAVLETVFELGTKQIQWKSRAKLENLLCSLNDHALDFACKLYPDVQNNISQFKDALQRRYGDKSLPEQYREDLANIKKRFKETLPE</sequence>
<dbReference type="Proteomes" id="UP000596742">
    <property type="component" value="Unassembled WGS sequence"/>
</dbReference>
<organism evidence="1 2">
    <name type="scientific">Mytilus galloprovincialis</name>
    <name type="common">Mediterranean mussel</name>
    <dbReference type="NCBI Taxonomy" id="29158"/>
    <lineage>
        <taxon>Eukaryota</taxon>
        <taxon>Metazoa</taxon>
        <taxon>Spiralia</taxon>
        <taxon>Lophotrochozoa</taxon>
        <taxon>Mollusca</taxon>
        <taxon>Bivalvia</taxon>
        <taxon>Autobranchia</taxon>
        <taxon>Pteriomorphia</taxon>
        <taxon>Mytilida</taxon>
        <taxon>Mytiloidea</taxon>
        <taxon>Mytilidae</taxon>
        <taxon>Mytilinae</taxon>
        <taxon>Mytilus</taxon>
    </lineage>
</organism>
<dbReference type="AlphaFoldDB" id="A0A8B6BMB4"/>
<keyword evidence="2" id="KW-1185">Reference proteome</keyword>
<accession>A0A8B6BMB4</accession>
<proteinExistence type="predicted"/>
<name>A0A8B6BMB4_MYTGA</name>
<dbReference type="EMBL" id="UYJE01000393">
    <property type="protein sequence ID" value="VDH92931.1"/>
    <property type="molecule type" value="Genomic_DNA"/>
</dbReference>
<protein>
    <submittedName>
        <fullName evidence="1">Uncharacterized protein</fullName>
    </submittedName>
</protein>
<comment type="caution">
    <text evidence="1">The sequence shown here is derived from an EMBL/GenBank/DDBJ whole genome shotgun (WGS) entry which is preliminary data.</text>
</comment>
<evidence type="ECO:0000313" key="1">
    <source>
        <dbReference type="EMBL" id="VDH92931.1"/>
    </source>
</evidence>